<dbReference type="InterPro" id="IPR050697">
    <property type="entry name" value="Adenylyl/Guanylyl_Cyclase_3/4"/>
</dbReference>
<dbReference type="CDD" id="cd07302">
    <property type="entry name" value="CHD"/>
    <property type="match status" value="1"/>
</dbReference>
<dbReference type="InterPro" id="IPR001054">
    <property type="entry name" value="A/G_cyclase"/>
</dbReference>
<keyword evidence="12 20" id="KW-1133">Transmembrane helix</keyword>
<keyword evidence="8" id="KW-0479">Metal-binding</keyword>
<evidence type="ECO:0000256" key="18">
    <source>
        <dbReference type="ARBA" id="ARBA00032597"/>
    </source>
</evidence>
<evidence type="ECO:0000256" key="5">
    <source>
        <dbReference type="ARBA" id="ARBA00005381"/>
    </source>
</evidence>
<dbReference type="GO" id="GO:0046872">
    <property type="term" value="F:metal ion binding"/>
    <property type="evidence" value="ECO:0007669"/>
    <property type="project" value="UniProtKB-KW"/>
</dbReference>
<dbReference type="VEuPathDB" id="TriTrypDB:TcIL3000_0_02830"/>
<dbReference type="InterPro" id="IPR057399">
    <property type="entry name" value="GRESAG4.1/3_peripasmic_1"/>
</dbReference>
<accession>F9W3A6</accession>
<keyword evidence="9" id="KW-0547">Nucleotide-binding</keyword>
<dbReference type="GO" id="GO:0035556">
    <property type="term" value="P:intracellular signal transduction"/>
    <property type="evidence" value="ECO:0007669"/>
    <property type="project" value="InterPro"/>
</dbReference>
<gene>
    <name evidence="22" type="ORF">TCIL3000_0_02830</name>
</gene>
<dbReference type="GO" id="GO:0004016">
    <property type="term" value="F:adenylate cyclase activity"/>
    <property type="evidence" value="ECO:0007669"/>
    <property type="project" value="UniProtKB-EC"/>
</dbReference>
<dbReference type="EC" id="4.6.1.1" evidence="6"/>
<feature type="domain" description="Guanylate cyclase" evidence="21">
    <location>
        <begin position="884"/>
        <end position="1038"/>
    </location>
</feature>
<dbReference type="Pfam" id="PF25495">
    <property type="entry name" value="Peripla_BP_A-cyclase_1"/>
    <property type="match status" value="1"/>
</dbReference>
<evidence type="ECO:0000256" key="19">
    <source>
        <dbReference type="ARBA" id="ARBA00032637"/>
    </source>
</evidence>
<evidence type="ECO:0000256" key="16">
    <source>
        <dbReference type="ARBA" id="ARBA00023180"/>
    </source>
</evidence>
<keyword evidence="17" id="KW-0456">Lyase</keyword>
<dbReference type="AlphaFoldDB" id="F9W3A6"/>
<keyword evidence="14 20" id="KW-0472">Membrane</keyword>
<comment type="cofactor">
    <cofactor evidence="2">
        <name>Mg(2+)</name>
        <dbReference type="ChEBI" id="CHEBI:18420"/>
    </cofactor>
</comment>
<feature type="transmembrane region" description="Helical" evidence="20">
    <location>
        <begin position="841"/>
        <end position="866"/>
    </location>
</feature>
<evidence type="ECO:0000256" key="8">
    <source>
        <dbReference type="ARBA" id="ARBA00022723"/>
    </source>
</evidence>
<evidence type="ECO:0000256" key="4">
    <source>
        <dbReference type="ARBA" id="ARBA00004141"/>
    </source>
</evidence>
<evidence type="ECO:0000313" key="23">
    <source>
        <dbReference type="Proteomes" id="UP000000702"/>
    </source>
</evidence>
<comment type="subcellular location">
    <subcellularLocation>
        <location evidence="4">Membrane</location>
        <topology evidence="4">Multi-pass membrane protein</topology>
    </subcellularLocation>
</comment>
<comment type="caution">
    <text evidence="22">The sequence shown here is derived from an EMBL/GenBank/DDBJ whole genome shotgun (WGS) entry which is preliminary data.</text>
</comment>
<dbReference type="FunFam" id="3.30.70.1230:FF:000022">
    <property type="entry name" value="Receptor-type adenylate cyclase GRESAG 4, putative"/>
    <property type="match status" value="1"/>
</dbReference>
<proteinExistence type="inferred from homology"/>
<dbReference type="OMA" id="MRYGVFD"/>
<evidence type="ECO:0000256" key="6">
    <source>
        <dbReference type="ARBA" id="ARBA00012201"/>
    </source>
</evidence>
<comment type="function">
    <text evidence="3">Could act as a receptor for an unknown ligand.</text>
</comment>
<dbReference type="PANTHER" id="PTHR43081">
    <property type="entry name" value="ADENYLATE CYCLASE, TERMINAL-DIFFERENTIATION SPECIFIC-RELATED"/>
    <property type="match status" value="1"/>
</dbReference>
<dbReference type="SUPFAM" id="SSF55073">
    <property type="entry name" value="Nucleotide cyclase"/>
    <property type="match status" value="1"/>
</dbReference>
<evidence type="ECO:0000313" key="22">
    <source>
        <dbReference type="EMBL" id="CCD11615.1"/>
    </source>
</evidence>
<comment type="similarity">
    <text evidence="5">Belongs to the adenylyl cyclase class-3 family.</text>
</comment>
<evidence type="ECO:0000256" key="2">
    <source>
        <dbReference type="ARBA" id="ARBA00001946"/>
    </source>
</evidence>
<dbReference type="SUPFAM" id="SSF53822">
    <property type="entry name" value="Periplasmic binding protein-like I"/>
    <property type="match status" value="1"/>
</dbReference>
<evidence type="ECO:0000256" key="13">
    <source>
        <dbReference type="ARBA" id="ARBA00022998"/>
    </source>
</evidence>
<dbReference type="PROSITE" id="PS50125">
    <property type="entry name" value="GUANYLATE_CYCLASE_2"/>
    <property type="match status" value="1"/>
</dbReference>
<evidence type="ECO:0000256" key="11">
    <source>
        <dbReference type="ARBA" id="ARBA00022842"/>
    </source>
</evidence>
<evidence type="ECO:0000259" key="21">
    <source>
        <dbReference type="PROSITE" id="PS50125"/>
    </source>
</evidence>
<evidence type="ECO:0000256" key="10">
    <source>
        <dbReference type="ARBA" id="ARBA00022840"/>
    </source>
</evidence>
<dbReference type="InterPro" id="IPR057398">
    <property type="entry name" value="GRESAG4.1/3_peripasmic_2"/>
</dbReference>
<evidence type="ECO:0000256" key="14">
    <source>
        <dbReference type="ARBA" id="ARBA00023136"/>
    </source>
</evidence>
<keyword evidence="23" id="KW-1185">Reference proteome</keyword>
<keyword evidence="11" id="KW-0460">Magnesium</keyword>
<organism evidence="22 23">
    <name type="scientific">Trypanosoma congolense (strain IL3000)</name>
    <dbReference type="NCBI Taxonomy" id="1068625"/>
    <lineage>
        <taxon>Eukaryota</taxon>
        <taxon>Discoba</taxon>
        <taxon>Euglenozoa</taxon>
        <taxon>Kinetoplastea</taxon>
        <taxon>Metakinetoplastina</taxon>
        <taxon>Trypanosomatida</taxon>
        <taxon>Trypanosomatidae</taxon>
        <taxon>Trypanosoma</taxon>
        <taxon>Nannomonas</taxon>
    </lineage>
</organism>
<evidence type="ECO:0000256" key="7">
    <source>
        <dbReference type="ARBA" id="ARBA00022692"/>
    </source>
</evidence>
<dbReference type="Pfam" id="PF25493">
    <property type="entry name" value="Peripla_BP_A-cyclase"/>
    <property type="match status" value="1"/>
</dbReference>
<keyword evidence="7 20" id="KW-0812">Transmembrane</keyword>
<evidence type="ECO:0000256" key="1">
    <source>
        <dbReference type="ARBA" id="ARBA00001593"/>
    </source>
</evidence>
<dbReference type="InterPro" id="IPR029787">
    <property type="entry name" value="Nucleotide_cyclase"/>
</dbReference>
<evidence type="ECO:0000256" key="3">
    <source>
        <dbReference type="ARBA" id="ARBA00002708"/>
    </source>
</evidence>
<dbReference type="PANTHER" id="PTHR43081:SF1">
    <property type="entry name" value="ADENYLATE CYCLASE, TERMINAL-DIFFERENTIATION SPECIFIC"/>
    <property type="match status" value="1"/>
</dbReference>
<keyword evidence="16" id="KW-0325">Glycoprotein</keyword>
<dbReference type="GO" id="GO:0006171">
    <property type="term" value="P:cAMP biosynthetic process"/>
    <property type="evidence" value="ECO:0007669"/>
    <property type="project" value="UniProtKB-KW"/>
</dbReference>
<reference evidence="22 23" key="2">
    <citation type="journal article" date="2012" name="Proc. Natl. Acad. Sci. U.S.A.">
        <title>Antigenic diversity is generated by distinct evolutionary mechanisms in African trypanosome species.</title>
        <authorList>
            <person name="Jackson A.P."/>
            <person name="Berry A."/>
            <person name="Aslett M."/>
            <person name="Allison H.C."/>
            <person name="Burton P."/>
            <person name="Vavrova-Anderson J."/>
            <person name="Brown R."/>
            <person name="Browne H."/>
            <person name="Corton N."/>
            <person name="Hauser H."/>
            <person name="Gamble J."/>
            <person name="Gilderthorp R."/>
            <person name="Marcello L."/>
            <person name="McQuillan J."/>
            <person name="Otto T.D."/>
            <person name="Quail M.A."/>
            <person name="Sanders M.J."/>
            <person name="van Tonder A."/>
            <person name="Ginger M.L."/>
            <person name="Field M.C."/>
            <person name="Barry J.D."/>
            <person name="Hertz-Fowler C."/>
            <person name="Berriman M."/>
        </authorList>
    </citation>
    <scope>NUCLEOTIDE SEQUENCE [LARGE SCALE GENOMIC DNA]</scope>
    <source>
        <strain evidence="22 23">IL3000</strain>
    </source>
</reference>
<evidence type="ECO:0000256" key="20">
    <source>
        <dbReference type="SAM" id="Phobius"/>
    </source>
</evidence>
<dbReference type="EMBL" id="CAEQ01000381">
    <property type="protein sequence ID" value="CCD11615.1"/>
    <property type="molecule type" value="Genomic_DNA"/>
</dbReference>
<dbReference type="Gene3D" id="3.30.70.1230">
    <property type="entry name" value="Nucleotide cyclase"/>
    <property type="match status" value="1"/>
</dbReference>
<dbReference type="GO" id="GO:0016020">
    <property type="term" value="C:membrane"/>
    <property type="evidence" value="ECO:0007669"/>
    <property type="project" value="UniProtKB-SubCell"/>
</dbReference>
<evidence type="ECO:0000256" key="15">
    <source>
        <dbReference type="ARBA" id="ARBA00023170"/>
    </source>
</evidence>
<dbReference type="InterPro" id="IPR028082">
    <property type="entry name" value="Peripla_BP_I"/>
</dbReference>
<dbReference type="Pfam" id="PF00211">
    <property type="entry name" value="Guanylate_cyc"/>
    <property type="match status" value="1"/>
</dbReference>
<dbReference type="Proteomes" id="UP000000702">
    <property type="component" value="Unassembled WGS sequence"/>
</dbReference>
<evidence type="ECO:0000256" key="17">
    <source>
        <dbReference type="ARBA" id="ARBA00023239"/>
    </source>
</evidence>
<evidence type="ECO:0000256" key="9">
    <source>
        <dbReference type="ARBA" id="ARBA00022741"/>
    </source>
</evidence>
<dbReference type="SMART" id="SM00044">
    <property type="entry name" value="CYCc"/>
    <property type="match status" value="1"/>
</dbReference>
<keyword evidence="15" id="KW-0675">Receptor</keyword>
<dbReference type="FunFam" id="3.40.50.2300:FF:000162">
    <property type="entry name" value="Receptor-type adenylate cyclase GRESAG 4, putative"/>
    <property type="match status" value="1"/>
</dbReference>
<comment type="catalytic activity">
    <reaction evidence="1">
        <text>ATP = 3',5'-cyclic AMP + diphosphate</text>
        <dbReference type="Rhea" id="RHEA:15389"/>
        <dbReference type="ChEBI" id="CHEBI:30616"/>
        <dbReference type="ChEBI" id="CHEBI:33019"/>
        <dbReference type="ChEBI" id="CHEBI:58165"/>
        <dbReference type="EC" id="4.6.1.1"/>
    </reaction>
</comment>
<dbReference type="Gene3D" id="3.40.50.2300">
    <property type="match status" value="2"/>
</dbReference>
<keyword evidence="13" id="KW-0115">cAMP biosynthesis</keyword>
<keyword evidence="10" id="KW-0067">ATP-binding</keyword>
<protein>
    <recommendedName>
        <fullName evidence="6">adenylate cyclase</fullName>
        <ecNumber evidence="6">4.6.1.1</ecNumber>
    </recommendedName>
    <alternativeName>
        <fullName evidence="18">ATP pyrophosphate-lyase</fullName>
    </alternativeName>
    <alternativeName>
        <fullName evidence="19">Adenylyl cyclase</fullName>
    </alternativeName>
</protein>
<dbReference type="GO" id="GO:0005524">
    <property type="term" value="F:ATP binding"/>
    <property type="evidence" value="ECO:0007669"/>
    <property type="project" value="UniProtKB-KW"/>
</dbReference>
<name>F9W3A6_TRYCI</name>
<sequence>MCFVNQCGSVSQKLCHGIRCNAMKVFIALILFHTMPLGSLVCAEDGPVVKVLNAVWNVYMPREYVTAISAGFNASMESRNWIAGEKTRVTTLYPEKYETLPEDFIKEQLEKETNPHDIIIVLGPVGDQSTLSSIAYLANSSVVGLGVMTGSGDVRRWIPNLYFLRADPAAETLALIRYALSQLRVIRLGFMYLEGIHYGEKEYALAVGVMSQMGLELQGLFTVANDVNVSAPDDIFNESFEGFAGALPQAVILFGAPVPDTAKFLIMMVADKRTSGAYILCPSSVQVLIAEMWRRALEVSGAEFVPGQLFFTGTNPLAKDDHYTSIQRFQSVMTEYLKSHVDETNITDPTYFLTHDTEGELMVYAWIVGEVMAQALSSTVWLKDRSTFLASLYNQRRYLVNDLVIGDFGGPCEGNAASHGAMCECNQGSKVVFMKKIVSKDNQFETVEGGLTILKSSECYGHSSELLGPLNGIVMAMEDNQLAWNTTLAWYKGALALVGNGELGQTDRFFVRIINTTVSEAAHTLTSEKEERIVTAVFGIVSEDMLDTPNTTFIDPLRLSPRLNKFRRNVIHLSPTLEQQLFVLASHLQSIGSSKALAVICSEESNDIGDAVRRTLAEFDVPLESVRTRMDGEALDGYLPAGGDVFVIGLSVADVEVIAKKLEKHSALRVIVLFSDVALLYDVFSVAFNGTTGAERLVFATNLPHWSDATPSSVTVQRFHTALSDPKMWTPLSLLAFATGRLMQSILPRMEKVGSDTLANFFYADSSVTVDDMRYGVFDDIECKPAGSDLEVCASNYGATQISVWSMSRTFNASIALLAEPMTPSMKFRDPNEGALTRAQLIGVVVGTIFAVLLLLALGIVLCVALRNTRDNESAPKEFTDPVTLIFTDIESSTALWAAHPGMMADAVATHHRLIRSLIARYGAYEVKTVGDSFMIACRSAFAAVELARDLQLTLVHHDWGTVAIDESYRKFEEERAVEDSDYAPPTARLDSAVYCKLWNGLRVRAGIHTGLCDIRHDEVTKGYDYYGRTPNLAARTESAANGGQVLVTGATYYSLSVAERARLDATPIGPVPLRGVPEPVEMYQLNAVSGRTFAALRLDRKVDLINDESDATDGVYSECGSTHGELSHSAQTIMMVLCALIGTFTAPQREKLLIPFCERWRVSLPRKTGTAWDENYSREVVRCIALKVGHVINFSVHITDRSLSSMSSSSVILISDAALELCEEEGRSNPLSKAAD</sequence>
<evidence type="ECO:0000256" key="12">
    <source>
        <dbReference type="ARBA" id="ARBA00022989"/>
    </source>
</evidence>
<reference evidence="23" key="1">
    <citation type="submission" date="2011-07" db="EMBL/GenBank/DDBJ databases">
        <title>Divergent evolution of antigenic variation in African trypanosomes.</title>
        <authorList>
            <person name="Jackson A.P."/>
            <person name="Berry A."/>
            <person name="Allison H.C."/>
            <person name="Burton P."/>
            <person name="Anderson J."/>
            <person name="Aslett M."/>
            <person name="Brown R."/>
            <person name="Corton N."/>
            <person name="Harris D."/>
            <person name="Hauser H."/>
            <person name="Gamble J."/>
            <person name="Gilderthorp R."/>
            <person name="McQuillan J."/>
            <person name="Quail M.A."/>
            <person name="Sanders M."/>
            <person name="Van Tonder A."/>
            <person name="Ginger M.L."/>
            <person name="Donelson J.E."/>
            <person name="Field M.C."/>
            <person name="Barry J.D."/>
            <person name="Berriman M."/>
            <person name="Hertz-Fowler C."/>
        </authorList>
    </citation>
    <scope>NUCLEOTIDE SEQUENCE [LARGE SCALE GENOMIC DNA]</scope>
    <source>
        <strain evidence="23">IL3000</strain>
    </source>
</reference>